<reference evidence="1 2" key="1">
    <citation type="submission" date="2019-04" db="EMBL/GenBank/DDBJ databases">
        <authorList>
            <person name="Feng G."/>
            <person name="Zhang J."/>
            <person name="Zhu H."/>
        </authorList>
    </citation>
    <scope>NUCLEOTIDE SEQUENCE [LARGE SCALE GENOMIC DNA]</scope>
    <source>
        <strain evidence="1 2">JCM 17223</strain>
    </source>
</reference>
<dbReference type="RefSeq" id="WP_135498218.1">
    <property type="nucleotide sequence ID" value="NZ_SRLD01000024.1"/>
</dbReference>
<evidence type="ECO:0000313" key="2">
    <source>
        <dbReference type="Proteomes" id="UP000297739"/>
    </source>
</evidence>
<dbReference type="AlphaFoldDB" id="A0A4Z0PJY2"/>
<evidence type="ECO:0000313" key="1">
    <source>
        <dbReference type="EMBL" id="TGE15265.1"/>
    </source>
</evidence>
<dbReference type="OrthoDB" id="878494at2"/>
<protein>
    <submittedName>
        <fullName evidence="1">Uncharacterized protein</fullName>
    </submittedName>
</protein>
<keyword evidence="2" id="KW-1185">Reference proteome</keyword>
<dbReference type="EMBL" id="SRLD01000024">
    <property type="protein sequence ID" value="TGE15265.1"/>
    <property type="molecule type" value="Genomic_DNA"/>
</dbReference>
<comment type="caution">
    <text evidence="1">The sequence shown here is derived from an EMBL/GenBank/DDBJ whole genome shotgun (WGS) entry which is preliminary data.</text>
</comment>
<sequence length="227" mass="25883">MKHLFLCLLLLAGCKREPAPEFVDLIFQIPFALTPERDTVAVGDTLWLTADFSDQLRDFYTGQRYPVPPANFRLRTLLGLLRLTLPTRSTGDQPAATEDFTFVNKVGAVGRQFPTYNEVSYVHAQGRYHLRVGLIPQRRSVFCIRFLNGWLTRRRDEPEPDLSYLNLGKTADGGPRQAVFNGFFYYINDGRTNFELFKQHCAVVSLNYPDPGNINAEQEGTLTFVVR</sequence>
<proteinExistence type="predicted"/>
<organism evidence="1 2">
    <name type="scientific">Hymenobacter elongatus</name>
    <dbReference type="NCBI Taxonomy" id="877208"/>
    <lineage>
        <taxon>Bacteria</taxon>
        <taxon>Pseudomonadati</taxon>
        <taxon>Bacteroidota</taxon>
        <taxon>Cytophagia</taxon>
        <taxon>Cytophagales</taxon>
        <taxon>Hymenobacteraceae</taxon>
        <taxon>Hymenobacter</taxon>
    </lineage>
</organism>
<accession>A0A4Z0PJY2</accession>
<gene>
    <name evidence="1" type="ORF">E5J99_12875</name>
</gene>
<name>A0A4Z0PJY2_9BACT</name>
<dbReference type="Proteomes" id="UP000297739">
    <property type="component" value="Unassembled WGS sequence"/>
</dbReference>